<accession>A0A7C3LQU3</accession>
<organism evidence="1">
    <name type="scientific">Leptospirillum ferriphilum</name>
    <dbReference type="NCBI Taxonomy" id="178606"/>
    <lineage>
        <taxon>Bacteria</taxon>
        <taxon>Pseudomonadati</taxon>
        <taxon>Nitrospirota</taxon>
        <taxon>Nitrospiria</taxon>
        <taxon>Nitrospirales</taxon>
        <taxon>Nitrospiraceae</taxon>
        <taxon>Leptospirillum</taxon>
    </lineage>
</organism>
<sequence>MTAPRSGGGEDHRRFSPRWLRVSLRVPSEALEAPELIQRLKHAKKHVGYQDFVIARKGEPEIGEQEFRRLLERLPPHSHHRREWILFSPSWIDPDGRHYQKLWEEGDNIRLLREDGILGQCSRADFSILFRPFDPEESGRNLTR</sequence>
<comment type="caution">
    <text evidence="1">The sequence shown here is derived from an EMBL/GenBank/DDBJ whole genome shotgun (WGS) entry which is preliminary data.</text>
</comment>
<evidence type="ECO:0000313" key="1">
    <source>
        <dbReference type="EMBL" id="HFT92440.1"/>
    </source>
</evidence>
<name>A0A7C3LQU3_9BACT</name>
<reference evidence="1" key="1">
    <citation type="journal article" date="2020" name="mSystems">
        <title>Genome- and Community-Level Interaction Insights into Carbon Utilization and Element Cycling Functions of Hydrothermarchaeota in Hydrothermal Sediment.</title>
        <authorList>
            <person name="Zhou Z."/>
            <person name="Liu Y."/>
            <person name="Xu W."/>
            <person name="Pan J."/>
            <person name="Luo Z.H."/>
            <person name="Li M."/>
        </authorList>
    </citation>
    <scope>NUCLEOTIDE SEQUENCE [LARGE SCALE GENOMIC DNA]</scope>
    <source>
        <strain evidence="1">SpSt-902</strain>
    </source>
</reference>
<dbReference type="AlphaFoldDB" id="A0A7C3LQU3"/>
<proteinExistence type="predicted"/>
<protein>
    <submittedName>
        <fullName evidence="1">Uncharacterized protein</fullName>
    </submittedName>
</protein>
<dbReference type="EMBL" id="DTMM01000009">
    <property type="protein sequence ID" value="HFT92440.1"/>
    <property type="molecule type" value="Genomic_DNA"/>
</dbReference>
<gene>
    <name evidence="1" type="ORF">ENX03_00590</name>
</gene>